<evidence type="ECO:0000256" key="2">
    <source>
        <dbReference type="SAM" id="MobiDB-lite"/>
    </source>
</evidence>
<dbReference type="GO" id="GO:0008195">
    <property type="term" value="F:phosphatidate phosphatase activity"/>
    <property type="evidence" value="ECO:0007669"/>
    <property type="project" value="TreeGrafter"/>
</dbReference>
<dbReference type="SMART" id="SM00775">
    <property type="entry name" value="LNS2"/>
    <property type="match status" value="1"/>
</dbReference>
<sequence length="852" mass="94773">MYAVGRLGSYISQGVYTVAGPFHPFGGAVDMVVVQQEDGTLKSSPWYVRFGKFQGVLKAKERVVDINVNGVDVDFHMYLDPRGEAYFLREVESDEVVEPVSSHSSSCDDMNGKVQEKLPVKSKSLDAEFDCNSVGDVSNGASLSRTNSKGSRILGFVLGRRSMKERIFSKEDNDSYAGRMAQLERAEIAADLLETRWSTNQSSRSMLSRTDNDEVMGGRLETDLVLHEEHFANKMESPGLDHEAPSMKVEEAIAADDVNGVNKDVDESCVSEARSMGLDHEAPLMMVEETIAADDVNKDVDENCVSEACSTTQLDDANEPEVGLITGEGSLEIVPESHAEAASNQEDAATERVSCSSVAEEVDETNEIRLPLETNGELQVSKPFVEEQLIFGDVDDSNPNISKIEQEVKQAGSDSTVVMYASDLLPVRTYQEDSKGDLERLKENIRRCPSYLEIAKRCDIPEVEICRRAKSMPNLWCRFNDPSPDNLEELQFYSPVGKLRSSNWDLLREDVLMFKNANIENKLPQSVDDLSKDLKDGSIASDGPPDSAGGSWSLWPFRRSGTTSISENNNIVSENSKKVSDVESGQEVDVEKEWPSPKSDKMTRELTPTTEQLSSLNLAEGQNTVTFTFSTSVLGPQKVDARIYLWRWDTRIVISDVDGTITKSDVLGQFMPLVGRDWSHIGVTHLFSAIKENGYQMLYLSARAISQASITRQFLFNLKQDGKALPDGPVVISPDGLFPSLFREVIRRAPHEFKIACLEDIRACFPPDRNPFYAGFGNRDTDEFSYLKVGIPKGKIFIINPKGEVIINRCIDSKSYASLHALVNGIFPPISVHEEEDYNSWNFWKLPPPTMD</sequence>
<evidence type="ECO:0000313" key="4">
    <source>
        <dbReference type="EMBL" id="KAK1433509.1"/>
    </source>
</evidence>
<feature type="region of interest" description="Disordered" evidence="2">
    <location>
        <begin position="566"/>
        <end position="605"/>
    </location>
</feature>
<keyword evidence="5" id="KW-1185">Reference proteome</keyword>
<dbReference type="AlphaFoldDB" id="A0AAD8L3A2"/>
<organism evidence="4 5">
    <name type="scientific">Tagetes erecta</name>
    <name type="common">African marigold</name>
    <dbReference type="NCBI Taxonomy" id="13708"/>
    <lineage>
        <taxon>Eukaryota</taxon>
        <taxon>Viridiplantae</taxon>
        <taxon>Streptophyta</taxon>
        <taxon>Embryophyta</taxon>
        <taxon>Tracheophyta</taxon>
        <taxon>Spermatophyta</taxon>
        <taxon>Magnoliopsida</taxon>
        <taxon>eudicotyledons</taxon>
        <taxon>Gunneridae</taxon>
        <taxon>Pentapetalae</taxon>
        <taxon>asterids</taxon>
        <taxon>campanulids</taxon>
        <taxon>Asterales</taxon>
        <taxon>Asteraceae</taxon>
        <taxon>Asteroideae</taxon>
        <taxon>Heliantheae alliance</taxon>
        <taxon>Tageteae</taxon>
        <taxon>Tagetes</taxon>
    </lineage>
</organism>
<dbReference type="InterPro" id="IPR026058">
    <property type="entry name" value="LIPIN"/>
</dbReference>
<dbReference type="Proteomes" id="UP001229421">
    <property type="component" value="Unassembled WGS sequence"/>
</dbReference>
<name>A0AAD8L3A2_TARER</name>
<protein>
    <recommendedName>
        <fullName evidence="3">LNS2/PITP domain-containing protein</fullName>
    </recommendedName>
</protein>
<evidence type="ECO:0000256" key="1">
    <source>
        <dbReference type="ARBA" id="ARBA00005476"/>
    </source>
</evidence>
<dbReference type="InterPro" id="IPR031315">
    <property type="entry name" value="LNS2/PITP"/>
</dbReference>
<dbReference type="InterPro" id="IPR036412">
    <property type="entry name" value="HAD-like_sf"/>
</dbReference>
<proteinExistence type="inferred from homology"/>
<accession>A0AAD8L3A2</accession>
<dbReference type="InterPro" id="IPR013209">
    <property type="entry name" value="LNS2"/>
</dbReference>
<dbReference type="Pfam" id="PF08235">
    <property type="entry name" value="LNS2"/>
    <property type="match status" value="1"/>
</dbReference>
<dbReference type="Pfam" id="PF04571">
    <property type="entry name" value="Lipin_N"/>
    <property type="match status" value="1"/>
</dbReference>
<gene>
    <name evidence="4" type="ORF">QVD17_10420</name>
</gene>
<feature type="domain" description="LNS2/PITP" evidence="3">
    <location>
        <begin position="652"/>
        <end position="808"/>
    </location>
</feature>
<reference evidence="4" key="1">
    <citation type="journal article" date="2023" name="bioRxiv">
        <title>Improved chromosome-level genome assembly for marigold (Tagetes erecta).</title>
        <authorList>
            <person name="Jiang F."/>
            <person name="Yuan L."/>
            <person name="Wang S."/>
            <person name="Wang H."/>
            <person name="Xu D."/>
            <person name="Wang A."/>
            <person name="Fan W."/>
        </authorList>
    </citation>
    <scope>NUCLEOTIDE SEQUENCE</scope>
    <source>
        <strain evidence="4">WSJ</strain>
        <tissue evidence="4">Leaf</tissue>
    </source>
</reference>
<dbReference type="PANTHER" id="PTHR12181:SF72">
    <property type="entry name" value="PHOSPHATIDATE PHOSPHATASE"/>
    <property type="match status" value="1"/>
</dbReference>
<dbReference type="SUPFAM" id="SSF56784">
    <property type="entry name" value="HAD-like"/>
    <property type="match status" value="1"/>
</dbReference>
<feature type="compositionally biased region" description="Basic and acidic residues" evidence="2">
    <location>
        <begin position="589"/>
        <end position="604"/>
    </location>
</feature>
<dbReference type="PANTHER" id="PTHR12181">
    <property type="entry name" value="LIPIN"/>
    <property type="match status" value="1"/>
</dbReference>
<evidence type="ECO:0000259" key="3">
    <source>
        <dbReference type="SMART" id="SM00775"/>
    </source>
</evidence>
<evidence type="ECO:0000313" key="5">
    <source>
        <dbReference type="Proteomes" id="UP001229421"/>
    </source>
</evidence>
<dbReference type="EMBL" id="JAUHHV010000002">
    <property type="protein sequence ID" value="KAK1433509.1"/>
    <property type="molecule type" value="Genomic_DNA"/>
</dbReference>
<dbReference type="InterPro" id="IPR007651">
    <property type="entry name" value="Lipin_N"/>
</dbReference>
<comment type="similarity">
    <text evidence="1">Belongs to the lipin family.</text>
</comment>
<comment type="caution">
    <text evidence="4">The sequence shown here is derived from an EMBL/GenBank/DDBJ whole genome shotgun (WGS) entry which is preliminary data.</text>
</comment>
<feature type="region of interest" description="Disordered" evidence="2">
    <location>
        <begin position="534"/>
        <end position="554"/>
    </location>
</feature>